<dbReference type="AlphaFoldDB" id="A0A175VJB3"/>
<feature type="transmembrane region" description="Helical" evidence="1">
    <location>
        <begin position="53"/>
        <end position="74"/>
    </location>
</feature>
<name>A0A175VJB3_AEREN</name>
<proteinExistence type="predicted"/>
<dbReference type="Pfam" id="PF11168">
    <property type="entry name" value="DUF2955"/>
    <property type="match status" value="1"/>
</dbReference>
<organism evidence="2 3">
    <name type="scientific">Aeromonas enteropelogenes</name>
    <name type="common">Aeromonas trota</name>
    <dbReference type="NCBI Taxonomy" id="29489"/>
    <lineage>
        <taxon>Bacteria</taxon>
        <taxon>Pseudomonadati</taxon>
        <taxon>Pseudomonadota</taxon>
        <taxon>Gammaproteobacteria</taxon>
        <taxon>Aeromonadales</taxon>
        <taxon>Aeromonadaceae</taxon>
        <taxon>Aeromonas</taxon>
    </lineage>
</organism>
<dbReference type="InterPro" id="IPR022604">
    <property type="entry name" value="DUF2955"/>
</dbReference>
<feature type="transmembrane region" description="Helical" evidence="1">
    <location>
        <begin position="12"/>
        <end position="41"/>
    </location>
</feature>
<feature type="transmembrane region" description="Helical" evidence="1">
    <location>
        <begin position="127"/>
        <end position="150"/>
    </location>
</feature>
<feature type="transmembrane region" description="Helical" evidence="1">
    <location>
        <begin position="219"/>
        <end position="237"/>
    </location>
</feature>
<keyword evidence="1" id="KW-0472">Membrane</keyword>
<evidence type="ECO:0000313" key="2">
    <source>
        <dbReference type="EMBL" id="KXU80072.1"/>
    </source>
</evidence>
<dbReference type="OrthoDB" id="8958423at2"/>
<keyword evidence="1" id="KW-1133">Transmembrane helix</keyword>
<accession>A0A175VJB3</accession>
<feature type="transmembrane region" description="Helical" evidence="1">
    <location>
        <begin position="273"/>
        <end position="290"/>
    </location>
</feature>
<feature type="transmembrane region" description="Helical" evidence="1">
    <location>
        <begin position="170"/>
        <end position="187"/>
    </location>
</feature>
<evidence type="ECO:0008006" key="4">
    <source>
        <dbReference type="Google" id="ProtNLM"/>
    </source>
</evidence>
<dbReference type="Proteomes" id="UP000078435">
    <property type="component" value="Unassembled WGS sequence"/>
</dbReference>
<keyword evidence="1" id="KW-0812">Transmembrane</keyword>
<sequence>MHRADKAILRLTLGMGLCILITYGLALPLPHLSSLVVIMLLCKPGPPLSTVKGLMIGGALMVLMGTGVLMVPLLQHYGTSAMLLIALLLFGLFYLGLKNGNPLLLLLVATLTLIPVAGTASQALAFVVIQALAIGIILGAFISSVSHNLFPDEGAPLPKPEHLSPDNAGWVALRAVIIVLPVLVMALQDPAHYLAAIMKTVALSQQACTTQARHAGKELVGSTLMGALIAALAWFGLALLPSLWMLMLWVMLICLWLGRRLFRIVPSRLPTSFWSNALMTVIILLGPAIQDSANGKDVMQASLFRLALFILVSCYAWGAIWVLERWRAGRRNGIAMIPGERHP</sequence>
<feature type="transmembrane region" description="Helical" evidence="1">
    <location>
        <begin position="103"/>
        <end position="120"/>
    </location>
</feature>
<feature type="transmembrane region" description="Helical" evidence="1">
    <location>
        <begin position="302"/>
        <end position="323"/>
    </location>
</feature>
<feature type="transmembrane region" description="Helical" evidence="1">
    <location>
        <begin position="243"/>
        <end position="261"/>
    </location>
</feature>
<dbReference type="RefSeq" id="WP_061476472.1">
    <property type="nucleotide sequence ID" value="NZ_JMGO02000005.1"/>
</dbReference>
<protein>
    <recommendedName>
        <fullName evidence="4">DUF2955 domain-containing protein</fullName>
    </recommendedName>
</protein>
<evidence type="ECO:0000313" key="3">
    <source>
        <dbReference type="Proteomes" id="UP000078435"/>
    </source>
</evidence>
<comment type="caution">
    <text evidence="2">The sequence shown here is derived from an EMBL/GenBank/DDBJ whole genome shotgun (WGS) entry which is preliminary data.</text>
</comment>
<gene>
    <name evidence="2" type="ORF">LCR_15900</name>
</gene>
<dbReference type="EMBL" id="JMGO02000005">
    <property type="protein sequence ID" value="KXU80072.1"/>
    <property type="molecule type" value="Genomic_DNA"/>
</dbReference>
<evidence type="ECO:0000256" key="1">
    <source>
        <dbReference type="SAM" id="Phobius"/>
    </source>
</evidence>
<feature type="transmembrane region" description="Helical" evidence="1">
    <location>
        <begin position="81"/>
        <end position="97"/>
    </location>
</feature>
<reference evidence="2 3" key="1">
    <citation type="submission" date="2016-02" db="EMBL/GenBank/DDBJ databases">
        <title>Draft genome sequence of Aeromonas trota strain 1999lcr isolated from cerebrospinal fluid (CSF).</title>
        <authorList>
            <person name="Dallagassa C.B."/>
            <person name="Prediger K.C."/>
            <person name="Weiss V.A."/>
            <person name="Assis F.E."/>
            <person name="Baura V."/>
            <person name="Cruz L.M."/>
            <person name="Souza E.M."/>
            <person name="Pedrosa F.O."/>
            <person name="Fadel-Picheth C.M."/>
        </authorList>
    </citation>
    <scope>NUCLEOTIDE SEQUENCE [LARGE SCALE GENOMIC DNA]</scope>
    <source>
        <strain evidence="2 3">1999lcr</strain>
    </source>
</reference>